<evidence type="ECO:0000313" key="1">
    <source>
        <dbReference type="EMBL" id="QNO49991.1"/>
    </source>
</evidence>
<proteinExistence type="predicted"/>
<reference evidence="1" key="1">
    <citation type="submission" date="2020-06" db="EMBL/GenBank/DDBJ databases">
        <title>Unique genomic features of the anaerobic methanotrophic archaea.</title>
        <authorList>
            <person name="Chadwick G.L."/>
            <person name="Skennerton C.T."/>
            <person name="Laso-Perez R."/>
            <person name="Leu A.O."/>
            <person name="Speth D.R."/>
            <person name="Yu H."/>
            <person name="Morgan-Lang C."/>
            <person name="Hatzenpichler R."/>
            <person name="Goudeau D."/>
            <person name="Malmstrom R."/>
            <person name="Brazelton W.J."/>
            <person name="Woyke T."/>
            <person name="Hallam S.J."/>
            <person name="Tyson G.W."/>
            <person name="Wegener G."/>
            <person name="Boetius A."/>
            <person name="Orphan V."/>
        </authorList>
    </citation>
    <scope>NUCLEOTIDE SEQUENCE</scope>
</reference>
<protein>
    <submittedName>
        <fullName evidence="1">Uncharacterized protein</fullName>
    </submittedName>
</protein>
<organism evidence="1">
    <name type="scientific">Candidatus Methanogaster sp. ANME-2c ERB4</name>
    <dbReference type="NCBI Taxonomy" id="2759911"/>
    <lineage>
        <taxon>Archaea</taxon>
        <taxon>Methanobacteriati</taxon>
        <taxon>Methanobacteriota</taxon>
        <taxon>Stenosarchaea group</taxon>
        <taxon>Methanomicrobia</taxon>
        <taxon>Methanosarcinales</taxon>
        <taxon>ANME-2 cluster</taxon>
        <taxon>Candidatus Methanogasteraceae</taxon>
        <taxon>Candidatus Methanogaster</taxon>
    </lineage>
</organism>
<dbReference type="AlphaFoldDB" id="A0A7G9YPQ7"/>
<gene>
    <name evidence="1" type="ORF">CAGMOKBG_00011</name>
</gene>
<sequence length="171" mass="19776">MSIKIVNNPPNIENYIPQKEQTNSQMKQRISILLVLTLLLIMPFASAGCVQVTQMTLEFERADAVFTLDYELDFLVKIYVMAFGSAKIVPEIEAQFVSFDDDDVTVKRIDYEQAVVIVKNVSYYDDEYYFHDPHEFGITINKLVVDPPDRLPRTYLNTNITQSLFYADVWS</sequence>
<accession>A0A7G9YPQ7</accession>
<name>A0A7G9YPQ7_9EURY</name>
<dbReference type="EMBL" id="MT631401">
    <property type="protein sequence ID" value="QNO49991.1"/>
    <property type="molecule type" value="Genomic_DNA"/>
</dbReference>